<organism evidence="2 3">
    <name type="scientific">Rhizophagus irregularis</name>
    <dbReference type="NCBI Taxonomy" id="588596"/>
    <lineage>
        <taxon>Eukaryota</taxon>
        <taxon>Fungi</taxon>
        <taxon>Fungi incertae sedis</taxon>
        <taxon>Mucoromycota</taxon>
        <taxon>Glomeromycotina</taxon>
        <taxon>Glomeromycetes</taxon>
        <taxon>Glomerales</taxon>
        <taxon>Glomeraceae</taxon>
        <taxon>Rhizophagus</taxon>
    </lineage>
</organism>
<dbReference type="InterPro" id="IPR011990">
    <property type="entry name" value="TPR-like_helical_dom_sf"/>
</dbReference>
<dbReference type="PANTHER" id="PTHR47933:SF11">
    <property type="entry name" value="PENTATRICOPEPTIDE REPEAT-CONTAINING PROTEIN 2"/>
    <property type="match status" value="1"/>
</dbReference>
<proteinExistence type="predicted"/>
<protein>
    <recommendedName>
        <fullName evidence="4">Pentacotripeptide-repeat region of PRORP domain-containing protein</fullName>
    </recommendedName>
</protein>
<dbReference type="EMBL" id="LLXI01000961">
    <property type="protein sequence ID" value="PKY51061.1"/>
    <property type="molecule type" value="Genomic_DNA"/>
</dbReference>
<evidence type="ECO:0000313" key="3">
    <source>
        <dbReference type="Proteomes" id="UP000234323"/>
    </source>
</evidence>
<dbReference type="VEuPathDB" id="FungiDB:RhiirFUN_005004"/>
<accession>A0A2I1GWQ3</accession>
<gene>
    <name evidence="2" type="ORF">RhiirA4_467889</name>
</gene>
<dbReference type="Pfam" id="PF01535">
    <property type="entry name" value="PPR"/>
    <property type="match status" value="1"/>
</dbReference>
<dbReference type="VEuPathDB" id="FungiDB:RhiirA1_535770"/>
<sequence>MDEINARSSNFLIEAYIDNNMIDKACEVFNKINEGKYIGNGPLRKLNFCNAFNIMIAAYGMRSNPGTNLEEVIKLFTLMHEKKLTPNNQNNSNFLVRESPSFFRGFEDMKARNLKPDIYSYVPLIHQLAQHERADKALKLIEVKEQKVHLNTVAYNVFIKVYNMASKYEQTGQIIGDMLKQNTAYI</sequence>
<evidence type="ECO:0008006" key="4">
    <source>
        <dbReference type="Google" id="ProtNLM"/>
    </source>
</evidence>
<dbReference type="Proteomes" id="UP000234323">
    <property type="component" value="Unassembled WGS sequence"/>
</dbReference>
<dbReference type="OrthoDB" id="185373at2759"/>
<dbReference type="PANTHER" id="PTHR47933">
    <property type="entry name" value="PENTATRICOPEPTIDE REPEAT-CONTAINING PROTEIN 1, MITOCHONDRIAL"/>
    <property type="match status" value="1"/>
</dbReference>
<dbReference type="InterPro" id="IPR002885">
    <property type="entry name" value="PPR_rpt"/>
</dbReference>
<dbReference type="VEuPathDB" id="FungiDB:FUN_010670"/>
<reference evidence="2 3" key="1">
    <citation type="submission" date="2015-10" db="EMBL/GenBank/DDBJ databases">
        <title>Genome analyses suggest a sexual origin of heterokaryosis in a supposedly ancient asexual fungus.</title>
        <authorList>
            <person name="Ropars J."/>
            <person name="Sedzielewska K."/>
            <person name="Noel J."/>
            <person name="Charron P."/>
            <person name="Farinelli L."/>
            <person name="Marton T."/>
            <person name="Kruger M."/>
            <person name="Pelin A."/>
            <person name="Brachmann A."/>
            <person name="Corradi N."/>
        </authorList>
    </citation>
    <scope>NUCLEOTIDE SEQUENCE [LARGE SCALE GENOMIC DNA]</scope>
    <source>
        <strain evidence="2 3">A4</strain>
    </source>
</reference>
<dbReference type="Gene3D" id="1.25.40.10">
    <property type="entry name" value="Tetratricopeptide repeat domain"/>
    <property type="match status" value="2"/>
</dbReference>
<dbReference type="InterPro" id="IPR051240">
    <property type="entry name" value="Mito_RNA-Proc/Resp"/>
</dbReference>
<dbReference type="Pfam" id="PF13812">
    <property type="entry name" value="PPR_3"/>
    <property type="match status" value="1"/>
</dbReference>
<name>A0A2I1GWQ3_9GLOM</name>
<keyword evidence="1" id="KW-0677">Repeat</keyword>
<evidence type="ECO:0000256" key="1">
    <source>
        <dbReference type="ARBA" id="ARBA00022737"/>
    </source>
</evidence>
<comment type="caution">
    <text evidence="2">The sequence shown here is derived from an EMBL/GenBank/DDBJ whole genome shotgun (WGS) entry which is preliminary data.</text>
</comment>
<keyword evidence="3" id="KW-1185">Reference proteome</keyword>
<evidence type="ECO:0000313" key="2">
    <source>
        <dbReference type="EMBL" id="PKY51061.1"/>
    </source>
</evidence>
<dbReference type="GO" id="GO:0003729">
    <property type="term" value="F:mRNA binding"/>
    <property type="evidence" value="ECO:0007669"/>
    <property type="project" value="TreeGrafter"/>
</dbReference>
<dbReference type="AlphaFoldDB" id="A0A2I1GWQ3"/>